<evidence type="ECO:0000256" key="1">
    <source>
        <dbReference type="ARBA" id="ARBA00006594"/>
    </source>
</evidence>
<keyword evidence="9" id="KW-1185">Reference proteome</keyword>
<dbReference type="Gene3D" id="1.10.1020.10">
    <property type="entry name" value="Adenine-specific Methyltransferase, Domain 2"/>
    <property type="match status" value="1"/>
</dbReference>
<evidence type="ECO:0000256" key="6">
    <source>
        <dbReference type="ARBA" id="ARBA00047942"/>
    </source>
</evidence>
<comment type="catalytic activity">
    <reaction evidence="6 7">
        <text>a 2'-deoxyadenosine in DNA + S-adenosyl-L-methionine = an N(6)-methyl-2'-deoxyadenosine in DNA + S-adenosyl-L-homocysteine + H(+)</text>
        <dbReference type="Rhea" id="RHEA:15197"/>
        <dbReference type="Rhea" id="RHEA-COMP:12418"/>
        <dbReference type="Rhea" id="RHEA-COMP:12419"/>
        <dbReference type="ChEBI" id="CHEBI:15378"/>
        <dbReference type="ChEBI" id="CHEBI:57856"/>
        <dbReference type="ChEBI" id="CHEBI:59789"/>
        <dbReference type="ChEBI" id="CHEBI:90615"/>
        <dbReference type="ChEBI" id="CHEBI:90616"/>
        <dbReference type="EC" id="2.1.1.72"/>
    </reaction>
</comment>
<keyword evidence="5 7" id="KW-0949">S-adenosyl-L-methionine</keyword>
<dbReference type="Gene3D" id="3.40.50.150">
    <property type="entry name" value="Vaccinia Virus protein VP39"/>
    <property type="match status" value="1"/>
</dbReference>
<dbReference type="PRINTS" id="PR00505">
    <property type="entry name" value="D12N6MTFRASE"/>
</dbReference>
<reference evidence="9" key="1">
    <citation type="journal article" date="2019" name="Int. J. Syst. Evol. Microbiol.">
        <title>The Global Catalogue of Microorganisms (GCM) 10K type strain sequencing project: providing services to taxonomists for standard genome sequencing and annotation.</title>
        <authorList>
            <consortium name="The Broad Institute Genomics Platform"/>
            <consortium name="The Broad Institute Genome Sequencing Center for Infectious Disease"/>
            <person name="Wu L."/>
            <person name="Ma J."/>
        </authorList>
    </citation>
    <scope>NUCLEOTIDE SEQUENCE [LARGE SCALE GENOMIC DNA]</scope>
    <source>
        <strain evidence="9">CGMCC 1.15472</strain>
    </source>
</reference>
<accession>A0ABQ1MT80</accession>
<dbReference type="NCBIfam" id="TIGR00571">
    <property type="entry name" value="dam"/>
    <property type="match status" value="1"/>
</dbReference>
<proteinExistence type="inferred from homology"/>
<dbReference type="InterPro" id="IPR029063">
    <property type="entry name" value="SAM-dependent_MTases_sf"/>
</dbReference>
<evidence type="ECO:0000256" key="7">
    <source>
        <dbReference type="RuleBase" id="RU361257"/>
    </source>
</evidence>
<comment type="similarity">
    <text evidence="1 7">Belongs to the N(4)/N(6)-methyltransferase family.</text>
</comment>
<dbReference type="Proteomes" id="UP000632322">
    <property type="component" value="Unassembled WGS sequence"/>
</dbReference>
<name>A0ABQ1MT80_9MICO</name>
<dbReference type="InterPro" id="IPR023095">
    <property type="entry name" value="Ade_MeTrfase_dom_2"/>
</dbReference>
<evidence type="ECO:0000256" key="4">
    <source>
        <dbReference type="ARBA" id="ARBA00022679"/>
    </source>
</evidence>
<gene>
    <name evidence="8" type="ORF">GCM10010974_30890</name>
</gene>
<keyword evidence="4 7" id="KW-0808">Transferase</keyword>
<keyword evidence="3 7" id="KW-0489">Methyltransferase</keyword>
<comment type="caution">
    <text evidence="8">The sequence shown here is derived from an EMBL/GenBank/DDBJ whole genome shotgun (WGS) entry which is preliminary data.</text>
</comment>
<protein>
    <recommendedName>
        <fullName evidence="2 7">Site-specific DNA-methyltransferase (adenine-specific)</fullName>
        <ecNumber evidence="2 7">2.1.1.72</ecNumber>
    </recommendedName>
</protein>
<dbReference type="PANTHER" id="PTHR30481">
    <property type="entry name" value="DNA ADENINE METHYLASE"/>
    <property type="match status" value="1"/>
</dbReference>
<dbReference type="InterPro" id="IPR012263">
    <property type="entry name" value="M_m6A_EcoRV"/>
</dbReference>
<evidence type="ECO:0000313" key="8">
    <source>
        <dbReference type="EMBL" id="GGC46428.1"/>
    </source>
</evidence>
<dbReference type="PANTHER" id="PTHR30481:SF3">
    <property type="entry name" value="DNA ADENINE METHYLASE"/>
    <property type="match status" value="1"/>
</dbReference>
<evidence type="ECO:0000256" key="3">
    <source>
        <dbReference type="ARBA" id="ARBA00022603"/>
    </source>
</evidence>
<evidence type="ECO:0000256" key="2">
    <source>
        <dbReference type="ARBA" id="ARBA00011900"/>
    </source>
</evidence>
<dbReference type="EMBL" id="BMJG01000014">
    <property type="protein sequence ID" value="GGC46428.1"/>
    <property type="molecule type" value="Genomic_DNA"/>
</dbReference>
<dbReference type="EC" id="2.1.1.72" evidence="2 7"/>
<evidence type="ECO:0000313" key="9">
    <source>
        <dbReference type="Proteomes" id="UP000632322"/>
    </source>
</evidence>
<dbReference type="Pfam" id="PF02086">
    <property type="entry name" value="MethyltransfD12"/>
    <property type="match status" value="1"/>
</dbReference>
<dbReference type="InterPro" id="IPR012327">
    <property type="entry name" value="MeTrfase_D12"/>
</dbReference>
<dbReference type="PIRSF" id="PIRSF000398">
    <property type="entry name" value="M_m6A_EcoRV"/>
    <property type="match status" value="1"/>
</dbReference>
<evidence type="ECO:0000256" key="5">
    <source>
        <dbReference type="ARBA" id="ARBA00022691"/>
    </source>
</evidence>
<sequence length="254" mass="28845">MPYIQDLLTGIEVHNYHEPFAGGAAVFFGIPQHGQAFLSDLNADLIETYSAVKLSPEDVWQRLRKYKNTETDYYAVRSRRPITLAGRAARFIYLNHTSYNGIYRVNLRGEYNVPFGHKATDNRPKLAHLVAASKRLQRANLEVGDFSAAIERVEKDDFIFLDPPYTVAHNNNGFVKYNDKLFQFVDQERLSAGIDEIRSKGAYYVLTNAAHESIAELFEKGDYRVQTSRRNSIGGRSAARGRATEFLFTNLPIS</sequence>
<dbReference type="PROSITE" id="PS00092">
    <property type="entry name" value="N6_MTASE"/>
    <property type="match status" value="1"/>
</dbReference>
<organism evidence="8 9">
    <name type="scientific">Brevibacterium sediminis</name>
    <dbReference type="NCBI Taxonomy" id="1857024"/>
    <lineage>
        <taxon>Bacteria</taxon>
        <taxon>Bacillati</taxon>
        <taxon>Actinomycetota</taxon>
        <taxon>Actinomycetes</taxon>
        <taxon>Micrococcales</taxon>
        <taxon>Brevibacteriaceae</taxon>
        <taxon>Brevibacterium</taxon>
    </lineage>
</organism>
<dbReference type="InterPro" id="IPR002052">
    <property type="entry name" value="DNA_methylase_N6_adenine_CS"/>
</dbReference>
<dbReference type="SUPFAM" id="SSF53335">
    <property type="entry name" value="S-adenosyl-L-methionine-dependent methyltransferases"/>
    <property type="match status" value="1"/>
</dbReference>